<dbReference type="Gene3D" id="3.30.1120.10">
    <property type="match status" value="1"/>
</dbReference>
<organism evidence="4 5">
    <name type="scientific">Rubripirellula obstinata</name>
    <dbReference type="NCBI Taxonomy" id="406547"/>
    <lineage>
        <taxon>Bacteria</taxon>
        <taxon>Pseudomonadati</taxon>
        <taxon>Planctomycetota</taxon>
        <taxon>Planctomycetia</taxon>
        <taxon>Pirellulales</taxon>
        <taxon>Pirellulaceae</taxon>
        <taxon>Rubripirellula</taxon>
    </lineage>
</organism>
<dbReference type="EC" id="3.1.6.1" evidence="4"/>
<dbReference type="AlphaFoldDB" id="A0A5B1CE83"/>
<comment type="caution">
    <text evidence="4">The sequence shown here is derived from an EMBL/GenBank/DDBJ whole genome shotgun (WGS) entry which is preliminary data.</text>
</comment>
<accession>A0A5B1CE83</accession>
<feature type="compositionally biased region" description="Basic residues" evidence="1">
    <location>
        <begin position="473"/>
        <end position="484"/>
    </location>
</feature>
<dbReference type="PANTHER" id="PTHR43751:SF3">
    <property type="entry name" value="SULFATASE N-TERMINAL DOMAIN-CONTAINING PROTEIN"/>
    <property type="match status" value="1"/>
</dbReference>
<dbReference type="CDD" id="cd16145">
    <property type="entry name" value="ARS_like"/>
    <property type="match status" value="1"/>
</dbReference>
<dbReference type="InterPro" id="IPR052701">
    <property type="entry name" value="GAG_Ulvan_Degrading_Sulfatases"/>
</dbReference>
<dbReference type="SUPFAM" id="SSF53649">
    <property type="entry name" value="Alkaline phosphatase-like"/>
    <property type="match status" value="1"/>
</dbReference>
<name>A0A5B1CE83_9BACT</name>
<dbReference type="Proteomes" id="UP000322699">
    <property type="component" value="Unassembled WGS sequence"/>
</dbReference>
<evidence type="ECO:0000313" key="4">
    <source>
        <dbReference type="EMBL" id="KAA1258531.1"/>
    </source>
</evidence>
<dbReference type="InterPro" id="IPR017850">
    <property type="entry name" value="Alkaline_phosphatase_core_sf"/>
</dbReference>
<feature type="signal peptide" evidence="2">
    <location>
        <begin position="1"/>
        <end position="21"/>
    </location>
</feature>
<dbReference type="Pfam" id="PF00884">
    <property type="entry name" value="Sulfatase"/>
    <property type="match status" value="1"/>
</dbReference>
<feature type="region of interest" description="Disordered" evidence="1">
    <location>
        <begin position="460"/>
        <end position="484"/>
    </location>
</feature>
<evidence type="ECO:0000256" key="2">
    <source>
        <dbReference type="SAM" id="SignalP"/>
    </source>
</evidence>
<evidence type="ECO:0000313" key="5">
    <source>
        <dbReference type="Proteomes" id="UP000322699"/>
    </source>
</evidence>
<gene>
    <name evidence="4" type="primary">atsA_3</name>
    <name evidence="4" type="ORF">LF1_10510</name>
</gene>
<dbReference type="PANTHER" id="PTHR43751">
    <property type="entry name" value="SULFATASE"/>
    <property type="match status" value="1"/>
</dbReference>
<dbReference type="EMBL" id="VRLW01000001">
    <property type="protein sequence ID" value="KAA1258531.1"/>
    <property type="molecule type" value="Genomic_DNA"/>
</dbReference>
<dbReference type="GO" id="GO:0004065">
    <property type="term" value="F:arylsulfatase activity"/>
    <property type="evidence" value="ECO:0007669"/>
    <property type="project" value="UniProtKB-EC"/>
</dbReference>
<reference evidence="4 5" key="1">
    <citation type="submission" date="2019-08" db="EMBL/GenBank/DDBJ databases">
        <title>Deep-cultivation of Planctomycetes and their phenomic and genomic characterization uncovers novel biology.</title>
        <authorList>
            <person name="Wiegand S."/>
            <person name="Jogler M."/>
            <person name="Boedeker C."/>
            <person name="Pinto D."/>
            <person name="Vollmers J."/>
            <person name="Rivas-Marin E."/>
            <person name="Kohn T."/>
            <person name="Peeters S.H."/>
            <person name="Heuer A."/>
            <person name="Rast P."/>
            <person name="Oberbeckmann S."/>
            <person name="Bunk B."/>
            <person name="Jeske O."/>
            <person name="Meyerdierks A."/>
            <person name="Storesund J.E."/>
            <person name="Kallscheuer N."/>
            <person name="Luecker S."/>
            <person name="Lage O.M."/>
            <person name="Pohl T."/>
            <person name="Merkel B.J."/>
            <person name="Hornburger P."/>
            <person name="Mueller R.-W."/>
            <person name="Bruemmer F."/>
            <person name="Labrenz M."/>
            <person name="Spormann A.M."/>
            <person name="Op Den Camp H."/>
            <person name="Overmann J."/>
            <person name="Amann R."/>
            <person name="Jetten M.S.M."/>
            <person name="Mascher T."/>
            <person name="Medema M.H."/>
            <person name="Devos D.P."/>
            <person name="Kaster A.-K."/>
            <person name="Ovreas L."/>
            <person name="Rohde M."/>
            <person name="Galperin M.Y."/>
            <person name="Jogler C."/>
        </authorList>
    </citation>
    <scope>NUCLEOTIDE SEQUENCE [LARGE SCALE GENOMIC DNA]</scope>
    <source>
        <strain evidence="4 5">LF1</strain>
    </source>
</reference>
<keyword evidence="5" id="KW-1185">Reference proteome</keyword>
<feature type="domain" description="Sulfatase N-terminal" evidence="3">
    <location>
        <begin position="25"/>
        <end position="365"/>
    </location>
</feature>
<evidence type="ECO:0000259" key="3">
    <source>
        <dbReference type="Pfam" id="PF00884"/>
    </source>
</evidence>
<dbReference type="RefSeq" id="WP_068257915.1">
    <property type="nucleotide sequence ID" value="NZ_LWSK01000001.1"/>
</dbReference>
<evidence type="ECO:0000256" key="1">
    <source>
        <dbReference type="SAM" id="MobiDB-lite"/>
    </source>
</evidence>
<keyword evidence="2" id="KW-0732">Signal</keyword>
<proteinExistence type="predicted"/>
<dbReference type="Gene3D" id="3.40.720.10">
    <property type="entry name" value="Alkaline Phosphatase, subunit A"/>
    <property type="match status" value="1"/>
</dbReference>
<feature type="chain" id="PRO_5022913557" evidence="2">
    <location>
        <begin position="22"/>
        <end position="484"/>
    </location>
</feature>
<dbReference type="OrthoDB" id="9783154at2"/>
<sequence length="484" mass="53980" precursor="true">MRTILKFLVLGIAFATPSVHAESKPNVIYILADDLGYGDLSCYGQTRFQTPNIDALAKHGMKFTQHYSGSTVCAPSRCALLTGKHIGHAVVRGNSEVQPEGQRAMPADTFTMAHLFQNAGYATGLFGKWGLGAPGSVSEPLKMGFDRFYGYNCQRQAHHYFPYFLWNDDKRDMLWGNFGTETNDYAPDLIQEQTLEFIEANKDQPFFCHYALIQPHAEMVAPEDKMAKYRGKFLPESSYRGTDSGPRFRKSAYGSQPEAHAAFAAMVDVMDEDVGELVAKLNELGIAENTLILFTSDNGPHQEAGHDPAYFNSNGSQRGFKRDLYEGGIHVPMIAHWPGKVAAGSETDHLSAFWDVLPTVADLIGQPTPADIDGISFLPTLLGVQGQTKHDYLYWEFHEKRGRVALRQGKWKAVRYNVAQNAASPIELYDLSTDPKESNDVAEQNPEMVAQLEALIKEARTESSDPDFNFPLKRNRHRAAMTDR</sequence>
<dbReference type="InterPro" id="IPR000917">
    <property type="entry name" value="Sulfatase_N"/>
</dbReference>
<keyword evidence="4" id="KW-0378">Hydrolase</keyword>
<protein>
    <submittedName>
        <fullName evidence="4">Arylsulfatase</fullName>
        <ecNumber evidence="4">3.1.6.1</ecNumber>
    </submittedName>
</protein>